<dbReference type="Proteomes" id="UP000677228">
    <property type="component" value="Unassembled WGS sequence"/>
</dbReference>
<dbReference type="EMBL" id="CAJNOK010061826">
    <property type="protein sequence ID" value="CAF1639392.1"/>
    <property type="molecule type" value="Genomic_DNA"/>
</dbReference>
<protein>
    <submittedName>
        <fullName evidence="2">Uncharacterized protein</fullName>
    </submittedName>
</protein>
<feature type="non-terminal residue" evidence="2">
    <location>
        <position position="1"/>
    </location>
</feature>
<gene>
    <name evidence="1" type="ORF">OVA965_LOCUS44182</name>
    <name evidence="2" type="ORF">TMI583_LOCUS46828</name>
</gene>
<dbReference type="EMBL" id="CAJOBA010088520">
    <property type="protein sequence ID" value="CAF4473884.1"/>
    <property type="molecule type" value="Genomic_DNA"/>
</dbReference>
<evidence type="ECO:0000313" key="2">
    <source>
        <dbReference type="EMBL" id="CAF4473884.1"/>
    </source>
</evidence>
<sequence>MIVASGDYGVSSGQTLCNSSTALSQYPSTSAYMTSVGGTLFVRSSTNTGCRYIKQQSRVCLQEVVASL</sequence>
<evidence type="ECO:0000313" key="3">
    <source>
        <dbReference type="Proteomes" id="UP000682733"/>
    </source>
</evidence>
<dbReference type="Proteomes" id="UP000682733">
    <property type="component" value="Unassembled WGS sequence"/>
</dbReference>
<name>A0A8S2X3G9_9BILA</name>
<comment type="caution">
    <text evidence="2">The sequence shown here is derived from an EMBL/GenBank/DDBJ whole genome shotgun (WGS) entry which is preliminary data.</text>
</comment>
<evidence type="ECO:0000313" key="1">
    <source>
        <dbReference type="EMBL" id="CAF1639392.1"/>
    </source>
</evidence>
<dbReference type="SUPFAM" id="SSF52743">
    <property type="entry name" value="Subtilisin-like"/>
    <property type="match status" value="1"/>
</dbReference>
<dbReference type="InterPro" id="IPR036852">
    <property type="entry name" value="Peptidase_S8/S53_dom_sf"/>
</dbReference>
<dbReference type="GO" id="GO:0004252">
    <property type="term" value="F:serine-type endopeptidase activity"/>
    <property type="evidence" value="ECO:0007669"/>
    <property type="project" value="InterPro"/>
</dbReference>
<feature type="non-terminal residue" evidence="2">
    <location>
        <position position="68"/>
    </location>
</feature>
<organism evidence="2 3">
    <name type="scientific">Didymodactylos carnosus</name>
    <dbReference type="NCBI Taxonomy" id="1234261"/>
    <lineage>
        <taxon>Eukaryota</taxon>
        <taxon>Metazoa</taxon>
        <taxon>Spiralia</taxon>
        <taxon>Gnathifera</taxon>
        <taxon>Rotifera</taxon>
        <taxon>Eurotatoria</taxon>
        <taxon>Bdelloidea</taxon>
        <taxon>Philodinida</taxon>
        <taxon>Philodinidae</taxon>
        <taxon>Didymodactylos</taxon>
    </lineage>
</organism>
<proteinExistence type="predicted"/>
<dbReference type="AlphaFoldDB" id="A0A8S2X3G9"/>
<reference evidence="2" key="1">
    <citation type="submission" date="2021-02" db="EMBL/GenBank/DDBJ databases">
        <authorList>
            <person name="Nowell W R."/>
        </authorList>
    </citation>
    <scope>NUCLEOTIDE SEQUENCE</scope>
</reference>
<dbReference type="Gene3D" id="3.40.50.200">
    <property type="entry name" value="Peptidase S8/S53 domain"/>
    <property type="match status" value="1"/>
</dbReference>
<accession>A0A8S2X3G9</accession>
<dbReference type="GO" id="GO:0006508">
    <property type="term" value="P:proteolysis"/>
    <property type="evidence" value="ECO:0007669"/>
    <property type="project" value="InterPro"/>
</dbReference>